<evidence type="ECO:0000313" key="1">
    <source>
        <dbReference type="EMBL" id="OHT03667.1"/>
    </source>
</evidence>
<dbReference type="GeneID" id="94841127"/>
<dbReference type="Proteomes" id="UP000179807">
    <property type="component" value="Unassembled WGS sequence"/>
</dbReference>
<protein>
    <submittedName>
        <fullName evidence="1">Uncharacterized protein</fullName>
    </submittedName>
</protein>
<proteinExistence type="predicted"/>
<dbReference type="RefSeq" id="XP_068356803.1">
    <property type="nucleotide sequence ID" value="XM_068506423.1"/>
</dbReference>
<dbReference type="InterPro" id="IPR016024">
    <property type="entry name" value="ARM-type_fold"/>
</dbReference>
<dbReference type="AlphaFoldDB" id="A0A1J4JXF0"/>
<dbReference type="EMBL" id="MLAK01000818">
    <property type="protein sequence ID" value="OHT03667.1"/>
    <property type="molecule type" value="Genomic_DNA"/>
</dbReference>
<reference evidence="1" key="1">
    <citation type="submission" date="2016-10" db="EMBL/GenBank/DDBJ databases">
        <authorList>
            <person name="Benchimol M."/>
            <person name="Almeida L.G."/>
            <person name="Vasconcelos A.T."/>
            <person name="Perreira-Neves A."/>
            <person name="Rosa I.A."/>
            <person name="Tasca T."/>
            <person name="Bogo M.R."/>
            <person name="de Souza W."/>
        </authorList>
    </citation>
    <scope>NUCLEOTIDE SEQUENCE [LARGE SCALE GENOMIC DNA]</scope>
    <source>
        <strain evidence="1">K</strain>
    </source>
</reference>
<comment type="caution">
    <text evidence="1">The sequence shown here is derived from an EMBL/GenBank/DDBJ whole genome shotgun (WGS) entry which is preliminary data.</text>
</comment>
<evidence type="ECO:0000313" key="2">
    <source>
        <dbReference type="Proteomes" id="UP000179807"/>
    </source>
</evidence>
<keyword evidence="2" id="KW-1185">Reference proteome</keyword>
<organism evidence="1 2">
    <name type="scientific">Tritrichomonas foetus</name>
    <dbReference type="NCBI Taxonomy" id="1144522"/>
    <lineage>
        <taxon>Eukaryota</taxon>
        <taxon>Metamonada</taxon>
        <taxon>Parabasalia</taxon>
        <taxon>Tritrichomonadida</taxon>
        <taxon>Tritrichomonadidae</taxon>
        <taxon>Tritrichomonas</taxon>
    </lineage>
</organism>
<name>A0A1J4JXF0_9EUKA</name>
<accession>A0A1J4JXF0</accession>
<dbReference type="SUPFAM" id="SSF48371">
    <property type="entry name" value="ARM repeat"/>
    <property type="match status" value="1"/>
</dbReference>
<dbReference type="VEuPathDB" id="TrichDB:TRFO_28855"/>
<gene>
    <name evidence="1" type="ORF">TRFO_28855</name>
</gene>
<sequence length="394" mass="45009">MPVSKNLLDKCLTTLYRMATSNPEAITEDIANILSRLVPQAPKKCLVIIRSYIDRIDDIGDPWSVISVLNQQMNSFITSEVAVQYISLIYYLFENIAELKENQLEYYETEFIRCLSNRRVKDDALNAIYRFLAQLSDSLDLNDETTALHLSKPAVQKSVINLLLHCNVLLGPNTLSKLSTIKLHSAAYVILKFSLPADKSKPHESDHSNMVKYPCWLENNQITPALKMRLFLAVLLDKKCRSRLAQLPQTTAYLNFLVETKNGEVMKMISTCVRRLISEESLHNFQESGFFQNYWNTVMEINDQNVTNAAIMCIDKLVKVGFLDDLNIILPTMKKVINFGGGIAEQAIKIVSSSSRFQECVPVLKKHGFPKYFAKLKETRNFTKECRMFEKNIS</sequence>